<accession>A0ABW3JMW1</accession>
<sequence length="271" mass="32403">MHYKYKEIQLQYNGFLNTHFLWKGTFSLFNLKSLNTIFCKGLFQLKIENKLRLGKLVEQFVFNELSLDPTVQIITKNLQIQDNKITVGELDCIILKNNQPIHVEIIYKFYLYDASVGNSEIEHWIGPNRKDSLIEKLNKLSQKQLPLLYHPKTIEKLSELNLNSNDIKQQVYFKAQLFPHLNDYKKTFEVINNDCISGFYIYENELEQFENCKFYIPTKLNWLMQPHTNIDWLTFEAFLLNIKKDLKNNYAPLIWLKKPTGELFKFFVVWW</sequence>
<dbReference type="Proteomes" id="UP001597062">
    <property type="component" value="Unassembled WGS sequence"/>
</dbReference>
<gene>
    <name evidence="1" type="ORF">ACFQ1U_01300</name>
</gene>
<keyword evidence="2" id="KW-1185">Reference proteome</keyword>
<organism evidence="1 2">
    <name type="scientific">Tenacibaculum geojense</name>
    <dbReference type="NCBI Taxonomy" id="915352"/>
    <lineage>
        <taxon>Bacteria</taxon>
        <taxon>Pseudomonadati</taxon>
        <taxon>Bacteroidota</taxon>
        <taxon>Flavobacteriia</taxon>
        <taxon>Flavobacteriales</taxon>
        <taxon>Flavobacteriaceae</taxon>
        <taxon>Tenacibaculum</taxon>
    </lineage>
</organism>
<comment type="caution">
    <text evidence="1">The sequence shown here is derived from an EMBL/GenBank/DDBJ whole genome shotgun (WGS) entry which is preliminary data.</text>
</comment>
<dbReference type="InterPro" id="IPR015003">
    <property type="entry name" value="DUF1853"/>
</dbReference>
<evidence type="ECO:0000313" key="2">
    <source>
        <dbReference type="Proteomes" id="UP001597062"/>
    </source>
</evidence>
<reference evidence="2" key="1">
    <citation type="journal article" date="2019" name="Int. J. Syst. Evol. Microbiol.">
        <title>The Global Catalogue of Microorganisms (GCM) 10K type strain sequencing project: providing services to taxonomists for standard genome sequencing and annotation.</title>
        <authorList>
            <consortium name="The Broad Institute Genomics Platform"/>
            <consortium name="The Broad Institute Genome Sequencing Center for Infectious Disease"/>
            <person name="Wu L."/>
            <person name="Ma J."/>
        </authorList>
    </citation>
    <scope>NUCLEOTIDE SEQUENCE [LARGE SCALE GENOMIC DNA]</scope>
    <source>
        <strain evidence="2">CCUG 60527</strain>
    </source>
</reference>
<evidence type="ECO:0000313" key="1">
    <source>
        <dbReference type="EMBL" id="MFD0991827.1"/>
    </source>
</evidence>
<dbReference type="Pfam" id="PF08907">
    <property type="entry name" value="DUF1853"/>
    <property type="match status" value="1"/>
</dbReference>
<proteinExistence type="predicted"/>
<protein>
    <submittedName>
        <fullName evidence="1">DUF1853 family protein</fullName>
    </submittedName>
</protein>
<dbReference type="RefSeq" id="WP_386104495.1">
    <property type="nucleotide sequence ID" value="NZ_JBHTJR010000014.1"/>
</dbReference>
<dbReference type="EMBL" id="JBHTJR010000014">
    <property type="protein sequence ID" value="MFD0991827.1"/>
    <property type="molecule type" value="Genomic_DNA"/>
</dbReference>
<name>A0ABW3JMW1_9FLAO</name>